<dbReference type="Proteomes" id="UP000012062">
    <property type="component" value="Unassembled WGS sequence"/>
</dbReference>
<sequence>MAEAASKQAGEALALERKRADSAERDLEIVRRDRDALMQNSIELSAALDQERERATGLARSLSAARKTIDIVKDKRRAAAARALKARTPATALASALSDSGVQPARKPRSQKKQKVKYRKSPQSEVLAIELPAPLLPTRPPS</sequence>
<reference evidence="2 3" key="1">
    <citation type="submission" date="2013-02" db="EMBL/GenBank/DDBJ databases">
        <authorList>
            <person name="Genoscope - CEA"/>
        </authorList>
    </citation>
    <scope>NUCLEOTIDE SEQUENCE [LARGE SCALE GENOMIC DNA]</scope>
    <source>
        <strain evidence="2 3">STM 2683</strain>
    </source>
</reference>
<proteinExistence type="predicted"/>
<dbReference type="AlphaFoldDB" id="M5EU07"/>
<feature type="region of interest" description="Disordered" evidence="1">
    <location>
        <begin position="1"/>
        <end position="22"/>
    </location>
</feature>
<dbReference type="EMBL" id="CAUM01000146">
    <property type="protein sequence ID" value="CCV08479.1"/>
    <property type="molecule type" value="Genomic_DNA"/>
</dbReference>
<accession>M5EU07</accession>
<protein>
    <submittedName>
        <fullName evidence="2">Uncharacterized protein</fullName>
    </submittedName>
</protein>
<gene>
    <name evidence="2" type="ORF">MESS2_760001</name>
</gene>
<feature type="region of interest" description="Disordered" evidence="1">
    <location>
        <begin position="89"/>
        <end position="123"/>
    </location>
</feature>
<evidence type="ECO:0000256" key="1">
    <source>
        <dbReference type="SAM" id="MobiDB-lite"/>
    </source>
</evidence>
<keyword evidence="3" id="KW-1185">Reference proteome</keyword>
<name>M5EU07_9HYPH</name>
<comment type="caution">
    <text evidence="2">The sequence shown here is derived from an EMBL/GenBank/DDBJ whole genome shotgun (WGS) entry which is preliminary data.</text>
</comment>
<feature type="compositionally biased region" description="Basic residues" evidence="1">
    <location>
        <begin position="106"/>
        <end position="120"/>
    </location>
</feature>
<evidence type="ECO:0000313" key="3">
    <source>
        <dbReference type="Proteomes" id="UP000012062"/>
    </source>
</evidence>
<organism evidence="2 3">
    <name type="scientific">Mesorhizobium metallidurans STM 2683</name>
    <dbReference type="NCBI Taxonomy" id="1297569"/>
    <lineage>
        <taxon>Bacteria</taxon>
        <taxon>Pseudomonadati</taxon>
        <taxon>Pseudomonadota</taxon>
        <taxon>Alphaproteobacteria</taxon>
        <taxon>Hyphomicrobiales</taxon>
        <taxon>Phyllobacteriaceae</taxon>
        <taxon>Mesorhizobium</taxon>
    </lineage>
</organism>
<evidence type="ECO:0000313" key="2">
    <source>
        <dbReference type="EMBL" id="CCV08479.1"/>
    </source>
</evidence>
<dbReference type="STRING" id="1297569.MESS2_760001"/>